<dbReference type="Proteomes" id="UP000887567">
    <property type="component" value="Unplaced"/>
</dbReference>
<keyword evidence="1 2" id="KW-0833">Ubl conjugation pathway</keyword>
<name>A0A913Y9L1_EXADI</name>
<evidence type="ECO:0000256" key="1">
    <source>
        <dbReference type="ARBA" id="ARBA00022786"/>
    </source>
</evidence>
<evidence type="ECO:0000259" key="3">
    <source>
        <dbReference type="PROSITE" id="PS50237"/>
    </source>
</evidence>
<feature type="domain" description="HECT" evidence="3">
    <location>
        <begin position="185"/>
        <end position="264"/>
    </location>
</feature>
<dbReference type="PROSITE" id="PS50237">
    <property type="entry name" value="HECT"/>
    <property type="match status" value="1"/>
</dbReference>
<dbReference type="Pfam" id="PF00632">
    <property type="entry name" value="HECT"/>
    <property type="match status" value="1"/>
</dbReference>
<organism evidence="4 5">
    <name type="scientific">Exaiptasia diaphana</name>
    <name type="common">Tropical sea anemone</name>
    <name type="synonym">Aiptasia pulchella</name>
    <dbReference type="NCBI Taxonomy" id="2652724"/>
    <lineage>
        <taxon>Eukaryota</taxon>
        <taxon>Metazoa</taxon>
        <taxon>Cnidaria</taxon>
        <taxon>Anthozoa</taxon>
        <taxon>Hexacorallia</taxon>
        <taxon>Actiniaria</taxon>
        <taxon>Aiptasiidae</taxon>
        <taxon>Exaiptasia</taxon>
    </lineage>
</organism>
<proteinExistence type="predicted"/>
<dbReference type="OMA" id="NCREISD"/>
<dbReference type="InterPro" id="IPR035983">
    <property type="entry name" value="Hect_E3_ubiquitin_ligase"/>
</dbReference>
<sequence>MSQMSEEILPALGRILEHGWRLTKNIPVQFCEASFMAMLHGEEAVPDDVLKRSFLWYVTQFERDVLCSILEGNIVPDYKKDAVFGLYQRFAMTCLPAKSEEELLHHILTMARAEFIFKPMFFLSAMRKGIQDPVVLQQELTTDKICKLYEDLTPTPGKVLKKLLKEHEDLRAEQQRVFNFLTIYVGDMDTNHLRQFLRFVTGSTSTPRKPGIKVSFNGAQSLSRFPSASTCSSTLILSARYESYAEFKREFDSILASDEAFEMSAL</sequence>
<reference evidence="4" key="1">
    <citation type="submission" date="2022-11" db="UniProtKB">
        <authorList>
            <consortium name="EnsemblMetazoa"/>
        </authorList>
    </citation>
    <scope>IDENTIFICATION</scope>
</reference>
<accession>A0A913Y9L1</accession>
<evidence type="ECO:0000313" key="5">
    <source>
        <dbReference type="Proteomes" id="UP000887567"/>
    </source>
</evidence>
<feature type="active site" description="Glycyl thioester intermediate" evidence="2">
    <location>
        <position position="231"/>
    </location>
</feature>
<dbReference type="RefSeq" id="XP_020916898.1">
    <property type="nucleotide sequence ID" value="XM_021061239.2"/>
</dbReference>
<dbReference type="Gene3D" id="3.30.2410.10">
    <property type="entry name" value="Hect, E3 ligase catalytic domain"/>
    <property type="match status" value="1"/>
</dbReference>
<protein>
    <recommendedName>
        <fullName evidence="3">HECT domain-containing protein</fullName>
    </recommendedName>
</protein>
<dbReference type="InterPro" id="IPR000569">
    <property type="entry name" value="HECT_dom"/>
</dbReference>
<dbReference type="EnsemblMetazoa" id="XM_021061239.2">
    <property type="protein sequence ID" value="XP_020916898.1"/>
    <property type="gene ID" value="LOC110254267"/>
</dbReference>
<dbReference type="SUPFAM" id="SSF56204">
    <property type="entry name" value="Hect, E3 ligase catalytic domain"/>
    <property type="match status" value="1"/>
</dbReference>
<evidence type="ECO:0000313" key="4">
    <source>
        <dbReference type="EnsemblMetazoa" id="XP_020916898.1"/>
    </source>
</evidence>
<evidence type="ECO:0000256" key="2">
    <source>
        <dbReference type="PROSITE-ProRule" id="PRU00104"/>
    </source>
</evidence>
<dbReference type="KEGG" id="epa:110254267"/>
<dbReference type="AlphaFoldDB" id="A0A913Y9L1"/>
<dbReference type="GeneID" id="110254267"/>
<keyword evidence="5" id="KW-1185">Reference proteome</keyword>
<dbReference type="OrthoDB" id="5989473at2759"/>
<dbReference type="GO" id="GO:0004842">
    <property type="term" value="F:ubiquitin-protein transferase activity"/>
    <property type="evidence" value="ECO:0007669"/>
    <property type="project" value="InterPro"/>
</dbReference>